<feature type="domain" description="Carbohydrate kinase PfkB" evidence="8">
    <location>
        <begin position="11"/>
        <end position="270"/>
    </location>
</feature>
<keyword evidence="6 7" id="KW-0067">ATP-binding</keyword>
<keyword evidence="5" id="KW-0418">Kinase</keyword>
<dbReference type="GO" id="GO:0009024">
    <property type="term" value="F:tagatose-6-phosphate kinase activity"/>
    <property type="evidence" value="ECO:0007669"/>
    <property type="project" value="UniProtKB-EC"/>
</dbReference>
<comment type="pathway">
    <text evidence="7">Carbohydrate metabolism; D-tagatose 6-phosphate degradation; D-glyceraldehyde 3-phosphate and glycerone phosphate from D-tagatose 6-phosphate: step 1/2.</text>
</comment>
<organism evidence="9 10">
    <name type="scientific">Lacticaseibacillus paracasei</name>
    <name type="common">Lactobacillus paracasei</name>
    <dbReference type="NCBI Taxonomy" id="1597"/>
    <lineage>
        <taxon>Bacteria</taxon>
        <taxon>Bacillati</taxon>
        <taxon>Bacillota</taxon>
        <taxon>Bacilli</taxon>
        <taxon>Lactobacillales</taxon>
        <taxon>Lactobacillaceae</taxon>
        <taxon>Lacticaseibacillus</taxon>
    </lineage>
</organism>
<dbReference type="EMBL" id="JAVKVH010000001">
    <property type="protein sequence ID" value="MDR7625463.1"/>
    <property type="molecule type" value="Genomic_DNA"/>
</dbReference>
<evidence type="ECO:0000256" key="3">
    <source>
        <dbReference type="ARBA" id="ARBA00022736"/>
    </source>
</evidence>
<evidence type="ECO:0000256" key="6">
    <source>
        <dbReference type="ARBA" id="ARBA00022840"/>
    </source>
</evidence>
<reference evidence="10" key="1">
    <citation type="submission" date="2023-07" db="EMBL/GenBank/DDBJ databases">
        <title>Lacticaseibacillus paracasei KCKM 0992.</title>
        <authorList>
            <person name="Kim T.W."/>
        </authorList>
    </citation>
    <scope>NUCLEOTIDE SEQUENCE [LARGE SCALE GENOMIC DNA]</scope>
    <source>
        <strain evidence="10">KCKM 0992</strain>
    </source>
</reference>
<evidence type="ECO:0000259" key="8">
    <source>
        <dbReference type="Pfam" id="PF00294"/>
    </source>
</evidence>
<dbReference type="GO" id="GO:0005988">
    <property type="term" value="P:lactose metabolic process"/>
    <property type="evidence" value="ECO:0007669"/>
    <property type="project" value="UniProtKB-KW"/>
</dbReference>
<dbReference type="InterPro" id="IPR022463">
    <property type="entry name" value="1-PFruKinase"/>
</dbReference>
<dbReference type="Proteomes" id="UP001268544">
    <property type="component" value="Unassembled WGS sequence"/>
</dbReference>
<dbReference type="PANTHER" id="PTHR46566:SF1">
    <property type="entry name" value="1-PHOSPHOFRUCTOKINASE"/>
    <property type="match status" value="1"/>
</dbReference>
<dbReference type="SUPFAM" id="SSF53613">
    <property type="entry name" value="Ribokinase-like"/>
    <property type="match status" value="1"/>
</dbReference>
<sequence length="311" mass="34780">MIYTLTLNPAIDLFIKTKRMKPNFVNRTESYDVQANGKGVNVSFILHRLGVENTALGVGGGFTLDYISNFLTDNGIKNEFFRVKEFTRINVFTRVEETGDEFKLVNPGPRVNAETLRCLWTRLESLTDHDWLCVSGSFAKGIDTSILVEIAKLSQRNGFKLIIDSSYPMVKETFKYHPFLIKPNDVELAEWYNYQTHSISDIEKLAKRALNEGAQNVLVSLGESGALFMNQEKMLLSNAPKIKVLNTAGAGDSMLGTFIAGLHVGLDLKQNLINSVIAGSDTARSSWLTEFDHTDDLESQITVTEVRTPIF</sequence>
<name>A0ABD5D152_LACPA</name>
<dbReference type="RefSeq" id="WP_016380266.1">
    <property type="nucleotide sequence ID" value="NZ_CP133786.1"/>
</dbReference>
<dbReference type="NCBIfam" id="TIGR03168">
    <property type="entry name" value="1-PFK"/>
    <property type="match status" value="1"/>
</dbReference>
<dbReference type="GO" id="GO:0044281">
    <property type="term" value="P:small molecule metabolic process"/>
    <property type="evidence" value="ECO:0007669"/>
    <property type="project" value="UniProtKB-ARBA"/>
</dbReference>
<comment type="caution">
    <text evidence="9">The sequence shown here is derived from an EMBL/GenBank/DDBJ whole genome shotgun (WGS) entry which is preliminary data.</text>
</comment>
<proteinExistence type="inferred from homology"/>
<evidence type="ECO:0000256" key="4">
    <source>
        <dbReference type="ARBA" id="ARBA00022741"/>
    </source>
</evidence>
<keyword evidence="4 7" id="KW-0547">Nucleotide-binding</keyword>
<comment type="catalytic activity">
    <reaction evidence="7">
        <text>D-tagatofuranose 6-phosphate + ATP = D-tagatofuranose 1,6-bisphosphate + ADP + H(+)</text>
        <dbReference type="Rhea" id="RHEA:12420"/>
        <dbReference type="ChEBI" id="CHEBI:15378"/>
        <dbReference type="ChEBI" id="CHEBI:30616"/>
        <dbReference type="ChEBI" id="CHEBI:58694"/>
        <dbReference type="ChEBI" id="CHEBI:58695"/>
        <dbReference type="ChEBI" id="CHEBI:456216"/>
        <dbReference type="EC" id="2.7.1.144"/>
    </reaction>
</comment>
<dbReference type="FunFam" id="3.40.1190.20:FF:000001">
    <property type="entry name" value="Phosphofructokinase"/>
    <property type="match status" value="1"/>
</dbReference>
<comment type="similarity">
    <text evidence="1">Belongs to the carbohydrate kinase pfkB family.</text>
</comment>
<dbReference type="AlphaFoldDB" id="A0ABD5D152"/>
<dbReference type="GO" id="GO:0008443">
    <property type="term" value="F:phosphofructokinase activity"/>
    <property type="evidence" value="ECO:0007669"/>
    <property type="project" value="UniProtKB-ARBA"/>
</dbReference>
<dbReference type="GO" id="GO:0005524">
    <property type="term" value="F:ATP binding"/>
    <property type="evidence" value="ECO:0007669"/>
    <property type="project" value="UniProtKB-KW"/>
</dbReference>
<comment type="similarity">
    <text evidence="7">Belongs to the carbohydrate kinase PfkB family. LacC subfamily.</text>
</comment>
<dbReference type="PIRSF" id="PIRSF000535">
    <property type="entry name" value="1PFK/6PFK/LacC"/>
    <property type="match status" value="1"/>
</dbReference>
<dbReference type="GO" id="GO:0016052">
    <property type="term" value="P:carbohydrate catabolic process"/>
    <property type="evidence" value="ECO:0007669"/>
    <property type="project" value="UniProtKB-ARBA"/>
</dbReference>
<dbReference type="CDD" id="cd01164">
    <property type="entry name" value="FruK_PfkB_like"/>
    <property type="match status" value="1"/>
</dbReference>
<dbReference type="NCBIfam" id="TIGR03828">
    <property type="entry name" value="pfkB"/>
    <property type="match status" value="1"/>
</dbReference>
<evidence type="ECO:0000256" key="1">
    <source>
        <dbReference type="ARBA" id="ARBA00005380"/>
    </source>
</evidence>
<dbReference type="InterPro" id="IPR011611">
    <property type="entry name" value="PfkB_dom"/>
</dbReference>
<evidence type="ECO:0000256" key="2">
    <source>
        <dbReference type="ARBA" id="ARBA00022679"/>
    </source>
</evidence>
<dbReference type="Pfam" id="PF00294">
    <property type="entry name" value="PfkB"/>
    <property type="match status" value="1"/>
</dbReference>
<keyword evidence="3 7" id="KW-0423">Lactose metabolism</keyword>
<evidence type="ECO:0000313" key="9">
    <source>
        <dbReference type="EMBL" id="MDR7625463.1"/>
    </source>
</evidence>
<dbReference type="InterPro" id="IPR029056">
    <property type="entry name" value="Ribokinase-like"/>
</dbReference>
<accession>A0ABD5D152</accession>
<evidence type="ECO:0000313" key="10">
    <source>
        <dbReference type="Proteomes" id="UP001268544"/>
    </source>
</evidence>
<dbReference type="EC" id="2.7.1.144" evidence="7"/>
<keyword evidence="2 7" id="KW-0808">Transferase</keyword>
<evidence type="ECO:0000256" key="7">
    <source>
        <dbReference type="PIRNR" id="PIRNR000535"/>
    </source>
</evidence>
<protein>
    <recommendedName>
        <fullName evidence="7">Tagatose-6-phosphate kinase</fullName>
        <ecNumber evidence="7">2.7.1.144</ecNumber>
    </recommendedName>
</protein>
<dbReference type="Gene3D" id="3.40.1190.20">
    <property type="match status" value="1"/>
</dbReference>
<evidence type="ECO:0000256" key="5">
    <source>
        <dbReference type="ARBA" id="ARBA00022777"/>
    </source>
</evidence>
<gene>
    <name evidence="9" type="primary">pfkB</name>
    <name evidence="9" type="ORF">RF672_12920</name>
</gene>
<dbReference type="PANTHER" id="PTHR46566">
    <property type="entry name" value="1-PHOSPHOFRUCTOKINASE-RELATED"/>
    <property type="match status" value="1"/>
</dbReference>
<dbReference type="InterPro" id="IPR017583">
    <property type="entry name" value="Tagatose/fructose_Pkinase"/>
</dbReference>